<dbReference type="SUPFAM" id="SSF46689">
    <property type="entry name" value="Homeodomain-like"/>
    <property type="match status" value="1"/>
</dbReference>
<feature type="domain" description="HTH tetR-type" evidence="5">
    <location>
        <begin position="1"/>
        <end position="59"/>
    </location>
</feature>
<evidence type="ECO:0000256" key="1">
    <source>
        <dbReference type="ARBA" id="ARBA00023015"/>
    </source>
</evidence>
<dbReference type="GO" id="GO:0000976">
    <property type="term" value="F:transcription cis-regulatory region binding"/>
    <property type="evidence" value="ECO:0007669"/>
    <property type="project" value="TreeGrafter"/>
</dbReference>
<accession>A0AAU8IK21</accession>
<dbReference type="InterPro" id="IPR009057">
    <property type="entry name" value="Homeodomain-like_sf"/>
</dbReference>
<dbReference type="Pfam" id="PF00440">
    <property type="entry name" value="TetR_N"/>
    <property type="match status" value="1"/>
</dbReference>
<name>A0AAU8IK21_9ACTN</name>
<keyword evidence="2 4" id="KW-0238">DNA-binding</keyword>
<evidence type="ECO:0000259" key="5">
    <source>
        <dbReference type="PROSITE" id="PS50977"/>
    </source>
</evidence>
<evidence type="ECO:0000313" key="6">
    <source>
        <dbReference type="EMBL" id="XCJ68591.1"/>
    </source>
</evidence>
<sequence>MVERILEAGARVLAEHGYDGASTSRIATAAGISPGSLYQYFPHKDAIVLAVLERYSDQLVAGITARMTGQFEQPAPVIVRATLAALLDGLDVEQPFLRAAVVHGPQLDDGRALRIFEDRIGELVLAYLTTRRDELRPGLSLPTAAWMLVRTVEHLTVRYLLDRPPVQRDHFLQELSQLTLNYLRPTST</sequence>
<dbReference type="PROSITE" id="PS50977">
    <property type="entry name" value="HTH_TETR_2"/>
    <property type="match status" value="1"/>
</dbReference>
<feature type="DNA-binding region" description="H-T-H motif" evidence="4">
    <location>
        <begin position="22"/>
        <end position="41"/>
    </location>
</feature>
<evidence type="ECO:0000256" key="3">
    <source>
        <dbReference type="ARBA" id="ARBA00023163"/>
    </source>
</evidence>
<dbReference type="RefSeq" id="WP_353940277.1">
    <property type="nucleotide sequence ID" value="NZ_CP159534.1"/>
</dbReference>
<dbReference type="Gene3D" id="1.10.357.10">
    <property type="entry name" value="Tetracycline Repressor, domain 2"/>
    <property type="match status" value="1"/>
</dbReference>
<proteinExistence type="predicted"/>
<keyword evidence="3" id="KW-0804">Transcription</keyword>
<gene>
    <name evidence="6" type="ORF">ABII15_00880</name>
</gene>
<evidence type="ECO:0000256" key="2">
    <source>
        <dbReference type="ARBA" id="ARBA00023125"/>
    </source>
</evidence>
<dbReference type="InterPro" id="IPR001647">
    <property type="entry name" value="HTH_TetR"/>
</dbReference>
<evidence type="ECO:0000256" key="4">
    <source>
        <dbReference type="PROSITE-ProRule" id="PRU00335"/>
    </source>
</evidence>
<dbReference type="PANTHER" id="PTHR30055">
    <property type="entry name" value="HTH-TYPE TRANSCRIPTIONAL REGULATOR RUTR"/>
    <property type="match status" value="1"/>
</dbReference>
<protein>
    <submittedName>
        <fullName evidence="6">TetR/AcrR family transcriptional regulator</fullName>
    </submittedName>
</protein>
<dbReference type="AlphaFoldDB" id="A0AAU8IK21"/>
<keyword evidence="1" id="KW-0805">Transcription regulation</keyword>
<dbReference type="KEGG" id="stac:ABII15_00880"/>
<dbReference type="InterPro" id="IPR041669">
    <property type="entry name" value="TetR_C_15"/>
</dbReference>
<reference evidence="6" key="1">
    <citation type="submission" date="2024-06" db="EMBL/GenBank/DDBJ databases">
        <title>Streptomyces sp. strain HUAS MG91 genome sequences.</title>
        <authorList>
            <person name="Mo P."/>
        </authorList>
    </citation>
    <scope>NUCLEOTIDE SEQUENCE</scope>
    <source>
        <strain evidence="6">HUAS MG91</strain>
    </source>
</reference>
<dbReference type="PRINTS" id="PR00455">
    <property type="entry name" value="HTHTETR"/>
</dbReference>
<dbReference type="GO" id="GO:0003700">
    <property type="term" value="F:DNA-binding transcription factor activity"/>
    <property type="evidence" value="ECO:0007669"/>
    <property type="project" value="TreeGrafter"/>
</dbReference>
<organism evidence="6">
    <name type="scientific">Streptomyces tabacisoli</name>
    <dbReference type="NCBI Taxonomy" id="3156398"/>
    <lineage>
        <taxon>Bacteria</taxon>
        <taxon>Bacillati</taxon>
        <taxon>Actinomycetota</taxon>
        <taxon>Actinomycetes</taxon>
        <taxon>Kitasatosporales</taxon>
        <taxon>Streptomycetaceae</taxon>
        <taxon>Streptomyces</taxon>
    </lineage>
</organism>
<dbReference type="EMBL" id="CP159534">
    <property type="protein sequence ID" value="XCJ68591.1"/>
    <property type="molecule type" value="Genomic_DNA"/>
</dbReference>
<dbReference type="Pfam" id="PF17918">
    <property type="entry name" value="TetR_C_15"/>
    <property type="match status" value="1"/>
</dbReference>
<dbReference type="PANTHER" id="PTHR30055:SF234">
    <property type="entry name" value="HTH-TYPE TRANSCRIPTIONAL REGULATOR BETI"/>
    <property type="match status" value="1"/>
</dbReference>
<dbReference type="InterPro" id="IPR050109">
    <property type="entry name" value="HTH-type_TetR-like_transc_reg"/>
</dbReference>